<evidence type="ECO:0000256" key="3">
    <source>
        <dbReference type="ARBA" id="ARBA00022723"/>
    </source>
</evidence>
<accession>A0AAE4Q2N0</accession>
<keyword evidence="5" id="KW-0201">Cytochrome c-type biogenesis</keyword>
<dbReference type="AlphaFoldDB" id="A0AAE4Q2N0"/>
<dbReference type="Gene3D" id="1.10.8.640">
    <property type="entry name" value="Cytochrome C biogenesis protein"/>
    <property type="match status" value="1"/>
</dbReference>
<protein>
    <recommendedName>
        <fullName evidence="7">Cytochrome c-type biogenesis protein</fullName>
    </recommendedName>
</protein>
<proteinExistence type="inferred from homology"/>
<evidence type="ECO:0000256" key="7">
    <source>
        <dbReference type="RuleBase" id="RU364112"/>
    </source>
</evidence>
<keyword evidence="4 7" id="KW-0732">Signal</keyword>
<comment type="similarity">
    <text evidence="1 7">Belongs to the CcmH/CycL/Ccl2/NrfF family.</text>
</comment>
<evidence type="ECO:0000256" key="2">
    <source>
        <dbReference type="ARBA" id="ARBA00022617"/>
    </source>
</evidence>
<dbReference type="CDD" id="cd16378">
    <property type="entry name" value="CcmH_N"/>
    <property type="match status" value="1"/>
</dbReference>
<keyword evidence="7" id="KW-0472">Membrane</keyword>
<comment type="function">
    <text evidence="7">Possible subunit of a heme lyase.</text>
</comment>
<dbReference type="PANTHER" id="PTHR47870:SF1">
    <property type="entry name" value="CYTOCHROME C-TYPE BIOGENESIS PROTEIN CCMH"/>
    <property type="match status" value="1"/>
</dbReference>
<dbReference type="PANTHER" id="PTHR47870">
    <property type="entry name" value="CYTOCHROME C-TYPE BIOGENESIS PROTEIN CCMH"/>
    <property type="match status" value="1"/>
</dbReference>
<dbReference type="Proteomes" id="UP001187859">
    <property type="component" value="Unassembled WGS sequence"/>
</dbReference>
<evidence type="ECO:0000256" key="6">
    <source>
        <dbReference type="ARBA" id="ARBA00023004"/>
    </source>
</evidence>
<evidence type="ECO:0000313" key="10">
    <source>
        <dbReference type="Proteomes" id="UP001187859"/>
    </source>
</evidence>
<gene>
    <name evidence="9" type="ORF">QM089_21460</name>
</gene>
<keyword evidence="2 7" id="KW-0349">Heme</keyword>
<dbReference type="GO" id="GO:0005886">
    <property type="term" value="C:plasma membrane"/>
    <property type="evidence" value="ECO:0007669"/>
    <property type="project" value="TreeGrafter"/>
</dbReference>
<name>A0AAE4Q2N0_9GAMM</name>
<dbReference type="FunFam" id="1.10.8.640:FF:000001">
    <property type="entry name" value="Cytochrome c-type biogenesis protein"/>
    <property type="match status" value="1"/>
</dbReference>
<organism evidence="9 10">
    <name type="scientific">Shewanella xiamenensis</name>
    <dbReference type="NCBI Taxonomy" id="332186"/>
    <lineage>
        <taxon>Bacteria</taxon>
        <taxon>Pseudomonadati</taxon>
        <taxon>Pseudomonadota</taxon>
        <taxon>Gammaproteobacteria</taxon>
        <taxon>Alteromonadales</taxon>
        <taxon>Shewanellaceae</taxon>
        <taxon>Shewanella</taxon>
    </lineage>
</organism>
<comment type="caution">
    <text evidence="9">The sequence shown here is derived from an EMBL/GenBank/DDBJ whole genome shotgun (WGS) entry which is preliminary data.</text>
</comment>
<evidence type="ECO:0000313" key="9">
    <source>
        <dbReference type="EMBL" id="MDV5392766.1"/>
    </source>
</evidence>
<evidence type="ECO:0000256" key="4">
    <source>
        <dbReference type="ARBA" id="ARBA00022729"/>
    </source>
</evidence>
<keyword evidence="7" id="KW-0812">Transmembrane</keyword>
<sequence>MNPLFRSPYLSLLFWLLSLILCFGGTTFLATAQESSDMGTSYQQQAIAISKVLRCPMATNQTLFESQAPIAHELKGQIFSLLEQGYKRDEILDFMVQRYGEKIRYQPELKPSTLALWLGPLALLIIGLGLGLTLIKRKSPAANNATRSV</sequence>
<dbReference type="GO" id="GO:0046872">
    <property type="term" value="F:metal ion binding"/>
    <property type="evidence" value="ECO:0007669"/>
    <property type="project" value="UniProtKB-KW"/>
</dbReference>
<feature type="transmembrane region" description="Helical" evidence="7">
    <location>
        <begin position="114"/>
        <end position="135"/>
    </location>
</feature>
<dbReference type="InterPro" id="IPR051263">
    <property type="entry name" value="C-type_cytochrome_biogenesis"/>
</dbReference>
<dbReference type="InterPro" id="IPR038297">
    <property type="entry name" value="CcmH/CycL/NrfF/Ccl2_sf"/>
</dbReference>
<evidence type="ECO:0000256" key="1">
    <source>
        <dbReference type="ARBA" id="ARBA00010342"/>
    </source>
</evidence>
<reference evidence="9" key="1">
    <citation type="submission" date="2023-05" db="EMBL/GenBank/DDBJ databases">
        <title>Colonisation of extended spectrum b-lactamase- and carbapenemase-producing bacteria on hospital surfaces from low- and middle-income countries.</title>
        <authorList>
            <person name="Nieto-Rosado M."/>
            <person name="Sands K."/>
            <person name="Iregbu K."/>
            <person name="Zahra R."/>
            <person name="Mazarati J.B."/>
            <person name="Mehtar S."/>
            <person name="Barnards-Group B."/>
            <person name="Walsh T.R."/>
        </authorList>
    </citation>
    <scope>NUCLEOTIDE SEQUENCE</scope>
    <source>
        <strain evidence="9">PP-E493</strain>
    </source>
</reference>
<evidence type="ECO:0000259" key="8">
    <source>
        <dbReference type="Pfam" id="PF03918"/>
    </source>
</evidence>
<dbReference type="InterPro" id="IPR005616">
    <property type="entry name" value="CcmH/CycL/Ccl2/NrfF_N"/>
</dbReference>
<evidence type="ECO:0000256" key="5">
    <source>
        <dbReference type="ARBA" id="ARBA00022748"/>
    </source>
</evidence>
<dbReference type="Pfam" id="PF03918">
    <property type="entry name" value="CcmH"/>
    <property type="match status" value="1"/>
</dbReference>
<keyword evidence="6 7" id="KW-0408">Iron</keyword>
<dbReference type="GO" id="GO:0017004">
    <property type="term" value="P:cytochrome complex assembly"/>
    <property type="evidence" value="ECO:0007669"/>
    <property type="project" value="UniProtKB-KW"/>
</dbReference>
<dbReference type="RefSeq" id="WP_055648686.1">
    <property type="nucleotide sequence ID" value="NZ_AP025014.1"/>
</dbReference>
<dbReference type="EMBL" id="JASGOQ010000001">
    <property type="protein sequence ID" value="MDV5392766.1"/>
    <property type="molecule type" value="Genomic_DNA"/>
</dbReference>
<keyword evidence="7" id="KW-1133">Transmembrane helix</keyword>
<feature type="domain" description="CcmH/CycL/Ccl2/NrfF N-terminal" evidence="8">
    <location>
        <begin position="29"/>
        <end position="144"/>
    </location>
</feature>
<keyword evidence="3 7" id="KW-0479">Metal-binding</keyword>